<dbReference type="EMBL" id="GL832964">
    <property type="protein sequence ID" value="EGD72716.1"/>
    <property type="molecule type" value="Genomic_DNA"/>
</dbReference>
<protein>
    <submittedName>
        <fullName evidence="8">Serine/threonine protein kinase</fullName>
    </submittedName>
</protein>
<dbReference type="Gene3D" id="3.30.200.20">
    <property type="entry name" value="Phosphorylase Kinase, domain 1"/>
    <property type="match status" value="1"/>
</dbReference>
<dbReference type="InterPro" id="IPR000719">
    <property type="entry name" value="Prot_kinase_dom"/>
</dbReference>
<dbReference type="Pfam" id="PF00069">
    <property type="entry name" value="Pkinase"/>
    <property type="match status" value="1"/>
</dbReference>
<keyword evidence="4" id="KW-0067">ATP-binding</keyword>
<dbReference type="SUPFAM" id="SSF56112">
    <property type="entry name" value="Protein kinase-like (PK-like)"/>
    <property type="match status" value="1"/>
</dbReference>
<evidence type="ECO:0000256" key="5">
    <source>
        <dbReference type="SAM" id="Coils"/>
    </source>
</evidence>
<evidence type="ECO:0000256" key="6">
    <source>
        <dbReference type="SAM" id="MobiDB-lite"/>
    </source>
</evidence>
<name>F2U8K8_SALR5</name>
<dbReference type="InterPro" id="IPR011009">
    <property type="entry name" value="Kinase-like_dom_sf"/>
</dbReference>
<organism evidence="9">
    <name type="scientific">Salpingoeca rosetta (strain ATCC 50818 / BSB-021)</name>
    <dbReference type="NCBI Taxonomy" id="946362"/>
    <lineage>
        <taxon>Eukaryota</taxon>
        <taxon>Choanoflagellata</taxon>
        <taxon>Craspedida</taxon>
        <taxon>Salpingoecidae</taxon>
        <taxon>Salpingoeca</taxon>
    </lineage>
</organism>
<dbReference type="PROSITE" id="PS00108">
    <property type="entry name" value="PROTEIN_KINASE_ST"/>
    <property type="match status" value="1"/>
</dbReference>
<evidence type="ECO:0000259" key="7">
    <source>
        <dbReference type="PROSITE" id="PS50011"/>
    </source>
</evidence>
<keyword evidence="9" id="KW-1185">Reference proteome</keyword>
<evidence type="ECO:0000256" key="3">
    <source>
        <dbReference type="ARBA" id="ARBA00022777"/>
    </source>
</evidence>
<keyword evidence="3 8" id="KW-0418">Kinase</keyword>
<dbReference type="OrthoDB" id="122279at2759"/>
<dbReference type="Gene3D" id="1.10.510.10">
    <property type="entry name" value="Transferase(Phosphotransferase) domain 1"/>
    <property type="match status" value="1"/>
</dbReference>
<dbReference type="AlphaFoldDB" id="F2U8K8"/>
<dbReference type="eggNOG" id="KOG1187">
    <property type="taxonomic scope" value="Eukaryota"/>
</dbReference>
<keyword evidence="8" id="KW-0723">Serine/threonine-protein kinase</keyword>
<keyword evidence="2" id="KW-0547">Nucleotide-binding</keyword>
<dbReference type="RefSeq" id="XP_004994539.1">
    <property type="nucleotide sequence ID" value="XM_004994482.1"/>
</dbReference>
<dbReference type="SMART" id="SM00220">
    <property type="entry name" value="S_TKc"/>
    <property type="match status" value="1"/>
</dbReference>
<evidence type="ECO:0000313" key="9">
    <source>
        <dbReference type="Proteomes" id="UP000007799"/>
    </source>
</evidence>
<reference evidence="8" key="1">
    <citation type="submission" date="2009-08" db="EMBL/GenBank/DDBJ databases">
        <title>Annotation of Salpingoeca rosetta.</title>
        <authorList>
            <consortium name="The Broad Institute Genome Sequencing Platform"/>
            <person name="Russ C."/>
            <person name="Cuomo C."/>
            <person name="Burger G."/>
            <person name="Gray M.W."/>
            <person name="Holland P.W.H."/>
            <person name="King N."/>
            <person name="Lang F.B.F."/>
            <person name="Roger A.J."/>
            <person name="Ruiz-Trillo I."/>
            <person name="Young S.K."/>
            <person name="Zeng Q."/>
            <person name="Gargeya S."/>
            <person name="Alvarado L."/>
            <person name="Berlin A."/>
            <person name="Chapman S.B."/>
            <person name="Chen Z."/>
            <person name="Freedman E."/>
            <person name="Gellesch M."/>
            <person name="Goldberg J."/>
            <person name="Griggs A."/>
            <person name="Gujja S."/>
            <person name="Heilman E."/>
            <person name="Heiman D."/>
            <person name="Howarth C."/>
            <person name="Mehta T."/>
            <person name="Neiman D."/>
            <person name="Pearson M."/>
            <person name="Roberts A."/>
            <person name="Saif S."/>
            <person name="Shea T."/>
            <person name="Shenoy N."/>
            <person name="Sisk P."/>
            <person name="Stolte C."/>
            <person name="Sykes S."/>
            <person name="White J."/>
            <person name="Yandava C."/>
            <person name="Haas B."/>
            <person name="Nusbaum C."/>
            <person name="Birren B."/>
        </authorList>
    </citation>
    <scope>NUCLEOTIDE SEQUENCE [LARGE SCALE GENOMIC DNA]</scope>
    <source>
        <strain evidence="8">ATCC 50818</strain>
    </source>
</reference>
<dbReference type="PROSITE" id="PS50011">
    <property type="entry name" value="PROTEIN_KINASE_DOM"/>
    <property type="match status" value="1"/>
</dbReference>
<dbReference type="InterPro" id="IPR051681">
    <property type="entry name" value="Ser/Thr_Kinases-Pseudokinases"/>
</dbReference>
<dbReference type="STRING" id="946362.F2U8K8"/>
<dbReference type="InParanoid" id="F2U8K8"/>
<dbReference type="SUPFAM" id="SSF56399">
    <property type="entry name" value="ADP-ribosylation"/>
    <property type="match status" value="1"/>
</dbReference>
<evidence type="ECO:0000256" key="2">
    <source>
        <dbReference type="ARBA" id="ARBA00022741"/>
    </source>
</evidence>
<dbReference type="Proteomes" id="UP000007799">
    <property type="component" value="Unassembled WGS sequence"/>
</dbReference>
<proteinExistence type="predicted"/>
<dbReference type="PANTHER" id="PTHR44329">
    <property type="entry name" value="SERINE/THREONINE-PROTEIN KINASE TNNI3K-RELATED"/>
    <property type="match status" value="1"/>
</dbReference>
<sequence>MCCTSCGRPRSFCGYVRVTVVTPAYFIYLVTCLRDGIARDSGVSTDNLMQDKQELEDINKKQEAMIQRLQKDKQDLQEAIKALNQGVCPAATVAGDRSDEEALRGQQSESDPDRHVSDAQRALEQRIETMLNLDMDASLFVDKKRATNNADRPVSGGYGRLFEARLAGHKVALKEVDLSRKPRLKELLDDDLGAAEDKEKWVRRELLIFASMRHPNIVTFLGLCYDDKSRTMSVVLSWADNGSLYDFLHIDKKQLQEVDKMRILTETAGAMEFLHAHKIVHRDLKSANILLDAACTVKVTDFGLSTIRPADRSSVSVVRGTLYWASPEQLLETKVRADTDVFSFGCVMWEVWFGVIPWHHGEYAANGGASFINVTDSYRAGRHLPLDHTVTGQAMPELLEALVGLCFAVSGSRINFAQLHATLRVQHEDAKQQHAAVKKKRQQRLELERRQHQLLREQQLMLQGPPDAAWKFKPELRNALERVATTLSLRASVQIAPLNLASHTKLIKTLLCQAGGRTAAETDPLIPFGYNVHAAAITWCDQKLAAFNGAIDGSKARYRNHLADITHTFSPKYGRHGPEFTREEDYVVARVTRQSHYDLLDTSLMTRDPQIRLQRVFHGVKNFGAAIDILGGDFARLTDTALATFITKQRFVPADWYGAGFYFTPDLDYALAYTRPCTYSSSKHHDLKCMNLRSGKEYRVVLVCDIQYANPYPVLGVNLSGLPLRAGHDAHVAVVDFTSGDIDDGKPFGTFKQWDEPGHIPVAEIAIDDPACVLVRAILVFDAETTPRTPHHGDGPGSASSTSAKSDQ</sequence>
<feature type="compositionally biased region" description="Polar residues" evidence="6">
    <location>
        <begin position="798"/>
        <end position="808"/>
    </location>
</feature>
<feature type="coiled-coil region" evidence="5">
    <location>
        <begin position="430"/>
        <end position="458"/>
    </location>
</feature>
<feature type="region of interest" description="Disordered" evidence="6">
    <location>
        <begin position="96"/>
        <end position="119"/>
    </location>
</feature>
<dbReference type="PANTHER" id="PTHR44329:SF288">
    <property type="entry name" value="MITOGEN-ACTIVATED PROTEIN KINASE KINASE KINASE 20"/>
    <property type="match status" value="1"/>
</dbReference>
<keyword evidence="1" id="KW-0808">Transferase</keyword>
<feature type="coiled-coil region" evidence="5">
    <location>
        <begin position="45"/>
        <end position="86"/>
    </location>
</feature>
<evidence type="ECO:0000313" key="8">
    <source>
        <dbReference type="EMBL" id="EGD72716.1"/>
    </source>
</evidence>
<dbReference type="GeneID" id="16075120"/>
<gene>
    <name evidence="8" type="ORF">PTSG_04444</name>
</gene>
<evidence type="ECO:0000256" key="1">
    <source>
        <dbReference type="ARBA" id="ARBA00022679"/>
    </source>
</evidence>
<evidence type="ECO:0000256" key="4">
    <source>
        <dbReference type="ARBA" id="ARBA00022840"/>
    </source>
</evidence>
<accession>F2U8K8</accession>
<keyword evidence="5" id="KW-0175">Coiled coil</keyword>
<dbReference type="GO" id="GO:0005524">
    <property type="term" value="F:ATP binding"/>
    <property type="evidence" value="ECO:0007669"/>
    <property type="project" value="UniProtKB-KW"/>
</dbReference>
<feature type="region of interest" description="Disordered" evidence="6">
    <location>
        <begin position="786"/>
        <end position="808"/>
    </location>
</feature>
<dbReference type="InterPro" id="IPR008271">
    <property type="entry name" value="Ser/Thr_kinase_AS"/>
</dbReference>
<feature type="domain" description="Protein kinase" evidence="7">
    <location>
        <begin position="147"/>
        <end position="423"/>
    </location>
</feature>
<dbReference type="GO" id="GO:0004674">
    <property type="term" value="F:protein serine/threonine kinase activity"/>
    <property type="evidence" value="ECO:0007669"/>
    <property type="project" value="UniProtKB-KW"/>
</dbReference>
<dbReference type="KEGG" id="sre:PTSG_04444"/>